<evidence type="ECO:0000313" key="9">
    <source>
        <dbReference type="EMBL" id="AJA34168.1"/>
    </source>
</evidence>
<evidence type="ECO:0000256" key="6">
    <source>
        <dbReference type="ARBA" id="ARBA00023136"/>
    </source>
</evidence>
<evidence type="ECO:0000256" key="4">
    <source>
        <dbReference type="ARBA" id="ARBA00022692"/>
    </source>
</evidence>
<keyword evidence="6 7" id="KW-0472">Membrane</keyword>
<dbReference type="Pfam" id="PF13677">
    <property type="entry name" value="MotB_plug"/>
    <property type="match status" value="1"/>
</dbReference>
<evidence type="ECO:0000256" key="2">
    <source>
        <dbReference type="ARBA" id="ARBA00008914"/>
    </source>
</evidence>
<dbReference type="GO" id="GO:0005886">
    <property type="term" value="C:plasma membrane"/>
    <property type="evidence" value="ECO:0007669"/>
    <property type="project" value="UniProtKB-SubCell"/>
</dbReference>
<accession>A0A0A7RLL6</accession>
<dbReference type="PANTHER" id="PTHR30329:SF21">
    <property type="entry name" value="LIPOPROTEIN YIAD-RELATED"/>
    <property type="match status" value="1"/>
</dbReference>
<proteinExistence type="inferred from homology"/>
<dbReference type="PROSITE" id="PS51123">
    <property type="entry name" value="OMPA_2"/>
    <property type="match status" value="1"/>
</dbReference>
<dbReference type="InterPro" id="IPR050330">
    <property type="entry name" value="Bact_OuterMem_StrucFunc"/>
</dbReference>
<dbReference type="SUPFAM" id="SSF103088">
    <property type="entry name" value="OmpA-like"/>
    <property type="match status" value="1"/>
</dbReference>
<dbReference type="InterPro" id="IPR006665">
    <property type="entry name" value="OmpA-like"/>
</dbReference>
<dbReference type="Pfam" id="PF00691">
    <property type="entry name" value="OmpA"/>
    <property type="match status" value="1"/>
</dbReference>
<keyword evidence="3" id="KW-1003">Cell membrane</keyword>
<dbReference type="Gene3D" id="3.30.1330.60">
    <property type="entry name" value="OmpA-like domain"/>
    <property type="match status" value="1"/>
</dbReference>
<dbReference type="CDD" id="cd07185">
    <property type="entry name" value="OmpA_C-like"/>
    <property type="match status" value="1"/>
</dbReference>
<evidence type="ECO:0000256" key="7">
    <source>
        <dbReference type="PROSITE-ProRule" id="PRU00473"/>
    </source>
</evidence>
<evidence type="ECO:0000256" key="3">
    <source>
        <dbReference type="ARBA" id="ARBA00022475"/>
    </source>
</evidence>
<reference evidence="9" key="1">
    <citation type="journal article" date="2014" name="Appl. Environ. Microbiol.">
        <title>Detection and genomic characterization of motility in Lactobacillus curvatus: confirmation of motility in a species outside the Lactobacillus salivarius clade.</title>
        <authorList>
            <person name="Cousin F.J."/>
            <person name="Lynch S.M."/>
            <person name="Harris H.M."/>
            <person name="McCann A."/>
            <person name="Lynch D.B."/>
            <person name="Neville B.A."/>
            <person name="Irisawa T."/>
            <person name="Okada S."/>
            <person name="Endo A."/>
            <person name="O'Toole P.W."/>
        </authorList>
    </citation>
    <scope>NUCLEOTIDE SEQUENCE</scope>
    <source>
        <strain evidence="9">ATCC 700692</strain>
    </source>
</reference>
<dbReference type="InterPro" id="IPR036737">
    <property type="entry name" value="OmpA-like_sf"/>
</dbReference>
<comment type="subcellular location">
    <subcellularLocation>
        <location evidence="1">Cell membrane</location>
        <topology evidence="1">Single-pass membrane protein</topology>
    </subcellularLocation>
</comment>
<evidence type="ECO:0000256" key="5">
    <source>
        <dbReference type="ARBA" id="ARBA00022989"/>
    </source>
</evidence>
<gene>
    <name evidence="9" type="primary">motB</name>
</gene>
<dbReference type="AlphaFoldDB" id="A0A0A7RLL6"/>
<comment type="similarity">
    <text evidence="2">Belongs to the MotB family.</text>
</comment>
<keyword evidence="4" id="KW-0812">Transmembrane</keyword>
<evidence type="ECO:0000259" key="8">
    <source>
        <dbReference type="PROSITE" id="PS51123"/>
    </source>
</evidence>
<keyword evidence="5" id="KW-1133">Transmembrane helix</keyword>
<sequence length="259" mass="28830">MRKKKRKDEETSEAWLLPYSDMMTLLLALFIILFAMAKIDQHKFQEFKTEFGTILSNHSNTYQSGKNMISVKSAEGSDKSILKKSGATKSDASLVKKDQLETQQLQNVSNELQQSINKDPNLSQNITISLQSDGIHINLKSNILFATGSADLNDQAKNALNTLSPSLKILSQNPVVIAGYTDNVPFQGGNGQYHSNWELSSARAINVMQFYVNNQTLNESNVSIQAYAENKPRASNSTPAGQALNRRVEIVIQRINYSK</sequence>
<name>A0A0A7RLL6_9LACO</name>
<dbReference type="InterPro" id="IPR025713">
    <property type="entry name" value="MotB-like_N_dom"/>
</dbReference>
<protein>
    <submittedName>
        <fullName evidence="9">Chemotaxis protein MotB</fullName>
    </submittedName>
</protein>
<feature type="domain" description="OmpA-like" evidence="8">
    <location>
        <begin position="132"/>
        <end position="256"/>
    </location>
</feature>
<dbReference type="EMBL" id="KM886867">
    <property type="protein sequence ID" value="AJA34168.1"/>
    <property type="molecule type" value="Genomic_DNA"/>
</dbReference>
<organism evidence="9">
    <name type="scientific">Liquorilactobacillus nagelii</name>
    <dbReference type="NCBI Taxonomy" id="82688"/>
    <lineage>
        <taxon>Bacteria</taxon>
        <taxon>Bacillati</taxon>
        <taxon>Bacillota</taxon>
        <taxon>Bacilli</taxon>
        <taxon>Lactobacillales</taxon>
        <taxon>Lactobacillaceae</taxon>
        <taxon>Liquorilactobacillus</taxon>
    </lineage>
</organism>
<dbReference type="PANTHER" id="PTHR30329">
    <property type="entry name" value="STATOR ELEMENT OF FLAGELLAR MOTOR COMPLEX"/>
    <property type="match status" value="1"/>
</dbReference>
<evidence type="ECO:0000256" key="1">
    <source>
        <dbReference type="ARBA" id="ARBA00004162"/>
    </source>
</evidence>